<gene>
    <name evidence="2" type="ORF">MFFC18_39790</name>
</gene>
<dbReference type="Gene3D" id="2.40.320.10">
    <property type="entry name" value="Hypothetical Protein Pfu-838710-001"/>
    <property type="match status" value="1"/>
</dbReference>
<sequence length="187" mass="21395">MIEIEKKFQVVSFDAIRKQLADESFDVMEEFPPRVQSDEYFNHRQLRFELQDIALRIREVDNKHILTFKGPNRDATTKIRTEVEVELSAEDAEKMTQMFLGMGMHSVAKVVKNRATTLIRWQGANVEVCLDGVDEVGYFVELEIVADGESEIPAAKEKLESLAEKFGLSDSITTSYLEMLLQSRGQM</sequence>
<dbReference type="OrthoDB" id="3216512at2"/>
<dbReference type="SMART" id="SM01118">
    <property type="entry name" value="CYTH"/>
    <property type="match status" value="1"/>
</dbReference>
<dbReference type="AlphaFoldDB" id="A0A5B9PP84"/>
<name>A0A5B9PP84_9BACT</name>
<dbReference type="PANTHER" id="PTHR21028">
    <property type="entry name" value="SI:CH211-156B7.4"/>
    <property type="match status" value="1"/>
</dbReference>
<dbReference type="EMBL" id="CP042912">
    <property type="protein sequence ID" value="QEG24063.1"/>
    <property type="molecule type" value="Genomic_DNA"/>
</dbReference>
<dbReference type="InterPro" id="IPR033469">
    <property type="entry name" value="CYTH-like_dom_sf"/>
</dbReference>
<dbReference type="PROSITE" id="PS51707">
    <property type="entry name" value="CYTH"/>
    <property type="match status" value="1"/>
</dbReference>
<feature type="domain" description="CYTH" evidence="1">
    <location>
        <begin position="1"/>
        <end position="182"/>
    </location>
</feature>
<dbReference type="SUPFAM" id="SSF55154">
    <property type="entry name" value="CYTH-like phosphatases"/>
    <property type="match status" value="1"/>
</dbReference>
<evidence type="ECO:0000313" key="2">
    <source>
        <dbReference type="EMBL" id="QEG24063.1"/>
    </source>
</evidence>
<dbReference type="STRING" id="980251.GCA_001642875_04121"/>
<accession>A0A5B9PP84</accession>
<reference evidence="2 3" key="1">
    <citation type="submission" date="2019-08" db="EMBL/GenBank/DDBJ databases">
        <title>Deep-cultivation of Planctomycetes and their phenomic and genomic characterization uncovers novel biology.</title>
        <authorList>
            <person name="Wiegand S."/>
            <person name="Jogler M."/>
            <person name="Boedeker C."/>
            <person name="Pinto D."/>
            <person name="Vollmers J."/>
            <person name="Rivas-Marin E."/>
            <person name="Kohn T."/>
            <person name="Peeters S.H."/>
            <person name="Heuer A."/>
            <person name="Rast P."/>
            <person name="Oberbeckmann S."/>
            <person name="Bunk B."/>
            <person name="Jeske O."/>
            <person name="Meyerdierks A."/>
            <person name="Storesund J.E."/>
            <person name="Kallscheuer N."/>
            <person name="Luecker S."/>
            <person name="Lage O.M."/>
            <person name="Pohl T."/>
            <person name="Merkel B.J."/>
            <person name="Hornburger P."/>
            <person name="Mueller R.-W."/>
            <person name="Bruemmer F."/>
            <person name="Labrenz M."/>
            <person name="Spormann A.M."/>
            <person name="Op den Camp H."/>
            <person name="Overmann J."/>
            <person name="Amann R."/>
            <person name="Jetten M.S.M."/>
            <person name="Mascher T."/>
            <person name="Medema M.H."/>
            <person name="Devos D.P."/>
            <person name="Kaster A.-K."/>
            <person name="Ovreas L."/>
            <person name="Rohde M."/>
            <person name="Galperin M.Y."/>
            <person name="Jogler C."/>
        </authorList>
    </citation>
    <scope>NUCLEOTIDE SEQUENCE [LARGE SCALE GENOMIC DNA]</scope>
    <source>
        <strain evidence="2 3">FC18</strain>
    </source>
</reference>
<organism evidence="2 3">
    <name type="scientific">Mariniblastus fucicola</name>
    <dbReference type="NCBI Taxonomy" id="980251"/>
    <lineage>
        <taxon>Bacteria</taxon>
        <taxon>Pseudomonadati</taxon>
        <taxon>Planctomycetota</taxon>
        <taxon>Planctomycetia</taxon>
        <taxon>Pirellulales</taxon>
        <taxon>Pirellulaceae</taxon>
        <taxon>Mariniblastus</taxon>
    </lineage>
</organism>
<dbReference type="RefSeq" id="WP_075082386.1">
    <property type="nucleotide sequence ID" value="NZ_CP042912.1"/>
</dbReference>
<dbReference type="KEGG" id="mff:MFFC18_39790"/>
<dbReference type="CDD" id="cd07890">
    <property type="entry name" value="CYTH-like_AC_IV-like"/>
    <property type="match status" value="1"/>
</dbReference>
<dbReference type="InterPro" id="IPR023577">
    <property type="entry name" value="CYTH_domain"/>
</dbReference>
<keyword evidence="3" id="KW-1185">Reference proteome</keyword>
<proteinExistence type="predicted"/>
<dbReference type="NCBIfam" id="TIGR00318">
    <property type="entry name" value="cyaB"/>
    <property type="match status" value="1"/>
</dbReference>
<dbReference type="Pfam" id="PF01928">
    <property type="entry name" value="CYTH"/>
    <property type="match status" value="1"/>
</dbReference>
<dbReference type="PANTHER" id="PTHR21028:SF2">
    <property type="entry name" value="CYTH DOMAIN-CONTAINING PROTEIN"/>
    <property type="match status" value="1"/>
</dbReference>
<dbReference type="InterPro" id="IPR008173">
    <property type="entry name" value="Adenylyl_cyclase_CyaB"/>
</dbReference>
<evidence type="ECO:0000259" key="1">
    <source>
        <dbReference type="PROSITE" id="PS51707"/>
    </source>
</evidence>
<dbReference type="Proteomes" id="UP000322214">
    <property type="component" value="Chromosome"/>
</dbReference>
<evidence type="ECO:0000313" key="3">
    <source>
        <dbReference type="Proteomes" id="UP000322214"/>
    </source>
</evidence>
<protein>
    <submittedName>
        <fullName evidence="2">CYTH domain protein</fullName>
    </submittedName>
</protein>